<comment type="caution">
    <text evidence="2">The sequence shown here is derived from an EMBL/GenBank/DDBJ whole genome shotgun (WGS) entry which is preliminary data.</text>
</comment>
<organism evidence="2 3">
    <name type="scientific">Plantactinospora siamensis</name>
    <dbReference type="NCBI Taxonomy" id="555372"/>
    <lineage>
        <taxon>Bacteria</taxon>
        <taxon>Bacillati</taxon>
        <taxon>Actinomycetota</taxon>
        <taxon>Actinomycetes</taxon>
        <taxon>Micromonosporales</taxon>
        <taxon>Micromonosporaceae</taxon>
        <taxon>Plantactinospora</taxon>
    </lineage>
</organism>
<protein>
    <submittedName>
        <fullName evidence="2">Uncharacterized protein</fullName>
    </submittedName>
</protein>
<accession>A0ABV6P448</accession>
<dbReference type="EMBL" id="JBHLUE010000019">
    <property type="protein sequence ID" value="MFC0567053.1"/>
    <property type="molecule type" value="Genomic_DNA"/>
</dbReference>
<sequence length="49" mass="5210">MSEHTGTPEHGPSTAAGSARLWISWLLVVVLLGYGVVQTIITAAKLFTE</sequence>
<keyword evidence="1" id="KW-0812">Transmembrane</keyword>
<reference evidence="2 3" key="1">
    <citation type="submission" date="2024-09" db="EMBL/GenBank/DDBJ databases">
        <authorList>
            <person name="Sun Q."/>
            <person name="Mori K."/>
        </authorList>
    </citation>
    <scope>NUCLEOTIDE SEQUENCE [LARGE SCALE GENOMIC DNA]</scope>
    <source>
        <strain evidence="2 3">TBRC 2205</strain>
    </source>
</reference>
<name>A0ABV6P448_9ACTN</name>
<gene>
    <name evidence="2" type="ORF">ACFFHU_23295</name>
</gene>
<evidence type="ECO:0000256" key="1">
    <source>
        <dbReference type="SAM" id="Phobius"/>
    </source>
</evidence>
<dbReference type="Proteomes" id="UP001589894">
    <property type="component" value="Unassembled WGS sequence"/>
</dbReference>
<feature type="transmembrane region" description="Helical" evidence="1">
    <location>
        <begin position="22"/>
        <end position="47"/>
    </location>
</feature>
<keyword evidence="1" id="KW-0472">Membrane</keyword>
<evidence type="ECO:0000313" key="3">
    <source>
        <dbReference type="Proteomes" id="UP001589894"/>
    </source>
</evidence>
<keyword evidence="3" id="KW-1185">Reference proteome</keyword>
<keyword evidence="1" id="KW-1133">Transmembrane helix</keyword>
<evidence type="ECO:0000313" key="2">
    <source>
        <dbReference type="EMBL" id="MFC0567053.1"/>
    </source>
</evidence>
<dbReference type="RefSeq" id="WP_377342237.1">
    <property type="nucleotide sequence ID" value="NZ_JBHLUE010000019.1"/>
</dbReference>
<proteinExistence type="predicted"/>